<evidence type="ECO:0000256" key="4">
    <source>
        <dbReference type="ARBA" id="ARBA00022807"/>
    </source>
</evidence>
<keyword evidence="4" id="KW-0788">Thiol protease</keyword>
<sequence length="278" mass="31257">MTTFVVAVSVADVRRDPDKSSEQVTQALMNVPAEVGESQGDWTHITLSDYEGWIQTKHLAEPISKGFTRVGEHCGTPLDLVAVVTEPYTFAYSEADGDEIQCKLYLSTVLPLLDTTHSSRVQVALPGENSAWVERTAVSLRREQEKYPRETVRTATDTARRFLDVPYLWGGVSFEGIDCSGLTQLCYRMAGYVLPRDADQQHDALPHTVTREEMQEGDLIFFGSKAITHVALALNNRDFIHASGRNNMRVMINSLDPRSQLYHQRLDETVWAIKRVVD</sequence>
<keyword evidence="3" id="KW-0378">Hydrolase</keyword>
<gene>
    <name evidence="6" type="ORF">EI42_04846</name>
</gene>
<dbReference type="InterPro" id="IPR000064">
    <property type="entry name" value="NLP_P60_dom"/>
</dbReference>
<dbReference type="AlphaFoldDB" id="A0A326U1V3"/>
<organism evidence="6 7">
    <name type="scientific">Thermosporothrix hazakensis</name>
    <dbReference type="NCBI Taxonomy" id="644383"/>
    <lineage>
        <taxon>Bacteria</taxon>
        <taxon>Bacillati</taxon>
        <taxon>Chloroflexota</taxon>
        <taxon>Ktedonobacteria</taxon>
        <taxon>Ktedonobacterales</taxon>
        <taxon>Thermosporotrichaceae</taxon>
        <taxon>Thermosporothrix</taxon>
    </lineage>
</organism>
<dbReference type="SUPFAM" id="SSF54001">
    <property type="entry name" value="Cysteine proteinases"/>
    <property type="match status" value="1"/>
</dbReference>
<comment type="similarity">
    <text evidence="1">Belongs to the peptidase C40 family.</text>
</comment>
<comment type="caution">
    <text evidence="6">The sequence shown here is derived from an EMBL/GenBank/DDBJ whole genome shotgun (WGS) entry which is preliminary data.</text>
</comment>
<dbReference type="Pfam" id="PF08239">
    <property type="entry name" value="SH3_3"/>
    <property type="match status" value="1"/>
</dbReference>
<dbReference type="Gene3D" id="3.90.1720.10">
    <property type="entry name" value="endopeptidase domain like (from Nostoc punctiforme)"/>
    <property type="match status" value="1"/>
</dbReference>
<dbReference type="PANTHER" id="PTHR47053:SF1">
    <property type="entry name" value="MUREIN DD-ENDOPEPTIDASE MEPH-RELATED"/>
    <property type="match status" value="1"/>
</dbReference>
<evidence type="ECO:0000256" key="2">
    <source>
        <dbReference type="ARBA" id="ARBA00022670"/>
    </source>
</evidence>
<dbReference type="InterPro" id="IPR003646">
    <property type="entry name" value="SH3-like_bac-type"/>
</dbReference>
<dbReference type="RefSeq" id="WP_170142864.1">
    <property type="nucleotide sequence ID" value="NZ_BIFX01000001.1"/>
</dbReference>
<dbReference type="Pfam" id="PF00877">
    <property type="entry name" value="NLPC_P60"/>
    <property type="match status" value="1"/>
</dbReference>
<dbReference type="InterPro" id="IPR051202">
    <property type="entry name" value="Peptidase_C40"/>
</dbReference>
<dbReference type="EMBL" id="QKUF01000024">
    <property type="protein sequence ID" value="PZW23921.1"/>
    <property type="molecule type" value="Genomic_DNA"/>
</dbReference>
<evidence type="ECO:0000259" key="5">
    <source>
        <dbReference type="PROSITE" id="PS51935"/>
    </source>
</evidence>
<name>A0A326U1V3_THEHA</name>
<evidence type="ECO:0000256" key="3">
    <source>
        <dbReference type="ARBA" id="ARBA00022801"/>
    </source>
</evidence>
<proteinExistence type="inferred from homology"/>
<feature type="domain" description="NlpC/P60" evidence="5">
    <location>
        <begin position="149"/>
        <end position="277"/>
    </location>
</feature>
<keyword evidence="7" id="KW-1185">Reference proteome</keyword>
<dbReference type="GO" id="GO:0008234">
    <property type="term" value="F:cysteine-type peptidase activity"/>
    <property type="evidence" value="ECO:0007669"/>
    <property type="project" value="UniProtKB-KW"/>
</dbReference>
<dbReference type="InterPro" id="IPR038765">
    <property type="entry name" value="Papain-like_cys_pep_sf"/>
</dbReference>
<protein>
    <submittedName>
        <fullName evidence="6">SH3 domain-containing protein</fullName>
    </submittedName>
</protein>
<dbReference type="PROSITE" id="PS51935">
    <property type="entry name" value="NLPC_P60"/>
    <property type="match status" value="1"/>
</dbReference>
<reference evidence="6 7" key="1">
    <citation type="submission" date="2018-06" db="EMBL/GenBank/DDBJ databases">
        <title>Genomic Encyclopedia of Archaeal and Bacterial Type Strains, Phase II (KMG-II): from individual species to whole genera.</title>
        <authorList>
            <person name="Goeker M."/>
        </authorList>
    </citation>
    <scope>NUCLEOTIDE SEQUENCE [LARGE SCALE GENOMIC DNA]</scope>
    <source>
        <strain evidence="6 7">ATCC BAA-1881</strain>
    </source>
</reference>
<dbReference type="GO" id="GO:0006508">
    <property type="term" value="P:proteolysis"/>
    <property type="evidence" value="ECO:0007669"/>
    <property type="project" value="UniProtKB-KW"/>
</dbReference>
<evidence type="ECO:0000313" key="7">
    <source>
        <dbReference type="Proteomes" id="UP000248806"/>
    </source>
</evidence>
<keyword evidence="2" id="KW-0645">Protease</keyword>
<accession>A0A326U1V3</accession>
<dbReference type="SMART" id="SM00287">
    <property type="entry name" value="SH3b"/>
    <property type="match status" value="1"/>
</dbReference>
<dbReference type="Proteomes" id="UP000248806">
    <property type="component" value="Unassembled WGS sequence"/>
</dbReference>
<dbReference type="PANTHER" id="PTHR47053">
    <property type="entry name" value="MUREIN DD-ENDOPEPTIDASE MEPH-RELATED"/>
    <property type="match status" value="1"/>
</dbReference>
<evidence type="ECO:0000313" key="6">
    <source>
        <dbReference type="EMBL" id="PZW23921.1"/>
    </source>
</evidence>
<dbReference type="Gene3D" id="2.30.30.40">
    <property type="entry name" value="SH3 Domains"/>
    <property type="match status" value="2"/>
</dbReference>
<evidence type="ECO:0000256" key="1">
    <source>
        <dbReference type="ARBA" id="ARBA00007074"/>
    </source>
</evidence>